<keyword evidence="1" id="KW-0812">Transmembrane</keyword>
<feature type="transmembrane region" description="Helical" evidence="1">
    <location>
        <begin position="47"/>
        <end position="65"/>
    </location>
</feature>
<comment type="caution">
    <text evidence="2">The sequence shown here is derived from an EMBL/GenBank/DDBJ whole genome shotgun (WGS) entry which is preliminary data.</text>
</comment>
<evidence type="ECO:0000313" key="3">
    <source>
        <dbReference type="Proteomes" id="UP000636709"/>
    </source>
</evidence>
<dbReference type="EMBL" id="JACEFO010001770">
    <property type="protein sequence ID" value="KAF8705012.1"/>
    <property type="molecule type" value="Genomic_DNA"/>
</dbReference>
<accession>A0A835BMN1</accession>
<keyword evidence="3" id="KW-1185">Reference proteome</keyword>
<dbReference type="Proteomes" id="UP000636709">
    <property type="component" value="Unassembled WGS sequence"/>
</dbReference>
<gene>
    <name evidence="2" type="ORF">HU200_031267</name>
</gene>
<keyword evidence="1" id="KW-1133">Transmembrane helix</keyword>
<reference evidence="2" key="1">
    <citation type="submission" date="2020-07" db="EMBL/GenBank/DDBJ databases">
        <title>Genome sequence and genetic diversity analysis of an under-domesticated orphan crop, white fonio (Digitaria exilis).</title>
        <authorList>
            <person name="Bennetzen J.L."/>
            <person name="Chen S."/>
            <person name="Ma X."/>
            <person name="Wang X."/>
            <person name="Yssel A.E.J."/>
            <person name="Chaluvadi S.R."/>
            <person name="Johnson M."/>
            <person name="Gangashetty P."/>
            <person name="Hamidou F."/>
            <person name="Sanogo M.D."/>
            <person name="Zwaenepoel A."/>
            <person name="Wallace J."/>
            <person name="Van De Peer Y."/>
            <person name="Van Deynze A."/>
        </authorList>
    </citation>
    <scope>NUCLEOTIDE SEQUENCE</scope>
    <source>
        <tissue evidence="2">Leaves</tissue>
    </source>
</reference>
<protein>
    <submittedName>
        <fullName evidence="2">Uncharacterized protein</fullName>
    </submittedName>
</protein>
<keyword evidence="1" id="KW-0472">Membrane</keyword>
<feature type="transmembrane region" description="Helical" evidence="1">
    <location>
        <begin position="12"/>
        <end position="35"/>
    </location>
</feature>
<evidence type="ECO:0000313" key="2">
    <source>
        <dbReference type="EMBL" id="KAF8705012.1"/>
    </source>
</evidence>
<dbReference type="AlphaFoldDB" id="A0A835BMN1"/>
<name>A0A835BMN1_9POAL</name>
<organism evidence="2 3">
    <name type="scientific">Digitaria exilis</name>
    <dbReference type="NCBI Taxonomy" id="1010633"/>
    <lineage>
        <taxon>Eukaryota</taxon>
        <taxon>Viridiplantae</taxon>
        <taxon>Streptophyta</taxon>
        <taxon>Embryophyta</taxon>
        <taxon>Tracheophyta</taxon>
        <taxon>Spermatophyta</taxon>
        <taxon>Magnoliopsida</taxon>
        <taxon>Liliopsida</taxon>
        <taxon>Poales</taxon>
        <taxon>Poaceae</taxon>
        <taxon>PACMAD clade</taxon>
        <taxon>Panicoideae</taxon>
        <taxon>Panicodae</taxon>
        <taxon>Paniceae</taxon>
        <taxon>Anthephorinae</taxon>
        <taxon>Digitaria</taxon>
    </lineage>
</organism>
<sequence length="66" mass="6723">MSEPPPHLNRNAYFVVALSGLFFAGMAQVMAASVCATGGRRNVAGSMLVYAPVVAAGLMPAASLVL</sequence>
<proteinExistence type="predicted"/>
<evidence type="ECO:0000256" key="1">
    <source>
        <dbReference type="SAM" id="Phobius"/>
    </source>
</evidence>